<proteinExistence type="predicted"/>
<organism evidence="2 3">
    <name type="scientific">Geodia barretti</name>
    <name type="common">Barrett's horny sponge</name>
    <dbReference type="NCBI Taxonomy" id="519541"/>
    <lineage>
        <taxon>Eukaryota</taxon>
        <taxon>Metazoa</taxon>
        <taxon>Porifera</taxon>
        <taxon>Demospongiae</taxon>
        <taxon>Heteroscleromorpha</taxon>
        <taxon>Tetractinellida</taxon>
        <taxon>Astrophorina</taxon>
        <taxon>Geodiidae</taxon>
        <taxon>Geodia</taxon>
    </lineage>
</organism>
<protein>
    <submittedName>
        <fullName evidence="2">Flavodoxin/ferredoxin--NADP reductase</fullName>
    </submittedName>
</protein>
<evidence type="ECO:0000313" key="2">
    <source>
        <dbReference type="EMBL" id="CAI8011562.1"/>
    </source>
</evidence>
<comment type="caution">
    <text evidence="2">The sequence shown here is derived from an EMBL/GenBank/DDBJ whole genome shotgun (WGS) entry which is preliminary data.</text>
</comment>
<dbReference type="InterPro" id="IPR001433">
    <property type="entry name" value="OxRdtase_FAD/NAD-bd"/>
</dbReference>
<keyword evidence="3" id="KW-1185">Reference proteome</keyword>
<dbReference type="SUPFAM" id="SSF52343">
    <property type="entry name" value="Ferredoxin reductase-like, C-terminal NADP-linked domain"/>
    <property type="match status" value="1"/>
</dbReference>
<sequence>MQRRRARSQYCKGELIERQDFSEDLAAFKFRTDKQLPFIPGQYATIGFQVGEKIVQRPYSIVSSPHEPFMEVFVELVPEGVTTPLFWELKLGDSVFIRERLVGKFVLDTESGITRHVMAGTVTGAAPYISIARTQKIEQEQGKTSPHQILAIVGASRSWELGYYMDELNELAAQEEWFTFVPTASRPWEDPEWQGESGRAEDVIRKYGDQLGFDHTNAVGYACGHPQMIENAKAIWARARFPEERIKEEKFFVIKE</sequence>
<dbReference type="PANTHER" id="PTHR47878">
    <property type="entry name" value="OXIDOREDUCTASE FAD/NAD(P)-BINDING DOMAIN PROTEIN"/>
    <property type="match status" value="1"/>
</dbReference>
<dbReference type="EMBL" id="CASHTH010001108">
    <property type="protein sequence ID" value="CAI8011562.1"/>
    <property type="molecule type" value="Genomic_DNA"/>
</dbReference>
<name>A0AA35WFH7_GEOBA</name>
<dbReference type="AlphaFoldDB" id="A0AA35WFH7"/>
<evidence type="ECO:0000259" key="1">
    <source>
        <dbReference type="PROSITE" id="PS51384"/>
    </source>
</evidence>
<dbReference type="PANTHER" id="PTHR47878:SF2">
    <property type="entry name" value="OXIDOREDUCTASE FAD_NAD(P)-BINDING DOMAIN PROTEIN"/>
    <property type="match status" value="1"/>
</dbReference>
<evidence type="ECO:0000313" key="3">
    <source>
        <dbReference type="Proteomes" id="UP001174909"/>
    </source>
</evidence>
<dbReference type="GO" id="GO:0016491">
    <property type="term" value="F:oxidoreductase activity"/>
    <property type="evidence" value="ECO:0007669"/>
    <property type="project" value="InterPro"/>
</dbReference>
<dbReference type="InterPro" id="IPR051930">
    <property type="entry name" value="FNR_type-1"/>
</dbReference>
<dbReference type="InterPro" id="IPR017938">
    <property type="entry name" value="Riboflavin_synthase-like_b-brl"/>
</dbReference>
<dbReference type="InterPro" id="IPR017927">
    <property type="entry name" value="FAD-bd_FR_type"/>
</dbReference>
<dbReference type="Gene3D" id="3.40.50.80">
    <property type="entry name" value="Nucleotide-binding domain of ferredoxin-NADP reductase (FNR) module"/>
    <property type="match status" value="1"/>
</dbReference>
<dbReference type="Pfam" id="PF00175">
    <property type="entry name" value="NAD_binding_1"/>
    <property type="match status" value="1"/>
</dbReference>
<reference evidence="2" key="1">
    <citation type="submission" date="2023-03" db="EMBL/GenBank/DDBJ databases">
        <authorList>
            <person name="Steffen K."/>
            <person name="Cardenas P."/>
        </authorList>
    </citation>
    <scope>NUCLEOTIDE SEQUENCE</scope>
</reference>
<gene>
    <name evidence="2" type="ORF">GBAR_LOCUS7450</name>
</gene>
<dbReference type="PROSITE" id="PS51384">
    <property type="entry name" value="FAD_FR"/>
    <property type="match status" value="1"/>
</dbReference>
<accession>A0AA35WFH7</accession>
<dbReference type="Gene3D" id="2.40.30.10">
    <property type="entry name" value="Translation factors"/>
    <property type="match status" value="1"/>
</dbReference>
<dbReference type="InterPro" id="IPR008333">
    <property type="entry name" value="Cbr1-like_FAD-bd_dom"/>
</dbReference>
<feature type="domain" description="FAD-binding FR-type" evidence="1">
    <location>
        <begin position="8"/>
        <end position="108"/>
    </location>
</feature>
<dbReference type="Pfam" id="PF00970">
    <property type="entry name" value="FAD_binding_6"/>
    <property type="match status" value="1"/>
</dbReference>
<dbReference type="Proteomes" id="UP001174909">
    <property type="component" value="Unassembled WGS sequence"/>
</dbReference>
<dbReference type="SUPFAM" id="SSF63380">
    <property type="entry name" value="Riboflavin synthase domain-like"/>
    <property type="match status" value="1"/>
</dbReference>
<dbReference type="InterPro" id="IPR039261">
    <property type="entry name" value="FNR_nucleotide-bd"/>
</dbReference>